<proteinExistence type="inferred from homology"/>
<feature type="compositionally biased region" description="Polar residues" evidence="2">
    <location>
        <begin position="88"/>
        <end position="99"/>
    </location>
</feature>
<evidence type="ECO:0000313" key="4">
    <source>
        <dbReference type="EMBL" id="KAK7792885.1"/>
    </source>
</evidence>
<dbReference type="EMBL" id="JAZDUA010000416">
    <property type="protein sequence ID" value="KAK7792885.1"/>
    <property type="molecule type" value="Genomic_DNA"/>
</dbReference>
<feature type="compositionally biased region" description="Low complexity" evidence="2">
    <location>
        <begin position="237"/>
        <end position="246"/>
    </location>
</feature>
<feature type="compositionally biased region" description="Basic and acidic residues" evidence="2">
    <location>
        <begin position="100"/>
        <end position="122"/>
    </location>
</feature>
<feature type="compositionally biased region" description="Basic and acidic residues" evidence="2">
    <location>
        <begin position="42"/>
        <end position="59"/>
    </location>
</feature>
<feature type="compositionally biased region" description="Basic residues" evidence="2">
    <location>
        <begin position="204"/>
        <end position="234"/>
    </location>
</feature>
<evidence type="ECO:0000256" key="2">
    <source>
        <dbReference type="SAM" id="MobiDB-lite"/>
    </source>
</evidence>
<feature type="compositionally biased region" description="Basic residues" evidence="2">
    <location>
        <begin position="1"/>
        <end position="28"/>
    </location>
</feature>
<dbReference type="Proteomes" id="UP001378592">
    <property type="component" value="Unassembled WGS sequence"/>
</dbReference>
<accession>A0AAN9VAU5</accession>
<dbReference type="InterPro" id="IPR009269">
    <property type="entry name" value="NKAP_C"/>
</dbReference>
<comment type="similarity">
    <text evidence="1">Belongs to the NKAP family.</text>
</comment>
<feature type="compositionally biased region" description="Basic and acidic residues" evidence="2">
    <location>
        <begin position="152"/>
        <end position="162"/>
    </location>
</feature>
<dbReference type="Pfam" id="PF06047">
    <property type="entry name" value="Nkap_C"/>
    <property type="match status" value="1"/>
</dbReference>
<sequence>MRSRSRSRSKSPRRRRSRSSSRDRHRHSQSSSFRSRSISKVPDYKRSDKSRRHERDSDSKHKRHSSPHRDRSHEKRTRSPLIKEHKSQSPSPARSLSQRKSIERHTHGEGLDAEFWPHDKYVENQQPGHASSSGYGHYGYRDRHRRNPETFMDQRRQERERIGLAGVPQVWGKSPPRADDSDEMESIVNEGIKKNAESDSSDLKKKKKRKKEKKAKKSKKHKKDKKSKKKKRKKQESSSSLSSSSSGEECELWVEKNKAAGSDEEEGVFGPIQKQQITLSSKDYGKALLPGEGAAMAAYVAEGKRIPRRGEIGLTSDQIASFESVGYVMSGSRHRRMEAVRIRKENQIYSADEKRALAMFSKEERQKRENRILSQFKEMVNNKLASEKDN</sequence>
<dbReference type="GO" id="GO:0010468">
    <property type="term" value="P:regulation of gene expression"/>
    <property type="evidence" value="ECO:0007669"/>
    <property type="project" value="TreeGrafter"/>
</dbReference>
<dbReference type="AlphaFoldDB" id="A0AAN9VAU5"/>
<keyword evidence="5" id="KW-1185">Reference proteome</keyword>
<dbReference type="InterPro" id="IPR040466">
    <property type="entry name" value="NKAP"/>
</dbReference>
<evidence type="ECO:0000256" key="1">
    <source>
        <dbReference type="ARBA" id="ARBA00009313"/>
    </source>
</evidence>
<feature type="domain" description="NF-kappa-B-activating protein C-terminal" evidence="3">
    <location>
        <begin position="282"/>
        <end position="381"/>
    </location>
</feature>
<dbReference type="GO" id="GO:0003682">
    <property type="term" value="F:chromatin binding"/>
    <property type="evidence" value="ECO:0007669"/>
    <property type="project" value="InterPro"/>
</dbReference>
<comment type="caution">
    <text evidence="4">The sequence shown here is derived from an EMBL/GenBank/DDBJ whole genome shotgun (WGS) entry which is preliminary data.</text>
</comment>
<feature type="compositionally biased region" description="Basic and acidic residues" evidence="2">
    <location>
        <begin position="191"/>
        <end position="203"/>
    </location>
</feature>
<dbReference type="PANTHER" id="PTHR13087">
    <property type="entry name" value="NF-KAPPA B ACTIVATING PROTEIN"/>
    <property type="match status" value="1"/>
</dbReference>
<gene>
    <name evidence="4" type="ORF">R5R35_000436</name>
</gene>
<organism evidence="4 5">
    <name type="scientific">Gryllus longicercus</name>
    <dbReference type="NCBI Taxonomy" id="2509291"/>
    <lineage>
        <taxon>Eukaryota</taxon>
        <taxon>Metazoa</taxon>
        <taxon>Ecdysozoa</taxon>
        <taxon>Arthropoda</taxon>
        <taxon>Hexapoda</taxon>
        <taxon>Insecta</taxon>
        <taxon>Pterygota</taxon>
        <taxon>Neoptera</taxon>
        <taxon>Polyneoptera</taxon>
        <taxon>Orthoptera</taxon>
        <taxon>Ensifera</taxon>
        <taxon>Gryllidea</taxon>
        <taxon>Grylloidea</taxon>
        <taxon>Gryllidae</taxon>
        <taxon>Gryllinae</taxon>
        <taxon>Gryllus</taxon>
    </lineage>
</organism>
<protein>
    <recommendedName>
        <fullName evidence="3">NF-kappa-B-activating protein C-terminal domain-containing protein</fullName>
    </recommendedName>
</protein>
<dbReference type="PANTHER" id="PTHR13087:SF0">
    <property type="entry name" value="NFKB ACTIVATING PROTEIN LIKE"/>
    <property type="match status" value="1"/>
</dbReference>
<dbReference type="GO" id="GO:0005634">
    <property type="term" value="C:nucleus"/>
    <property type="evidence" value="ECO:0007669"/>
    <property type="project" value="TreeGrafter"/>
</dbReference>
<reference evidence="4 5" key="1">
    <citation type="submission" date="2024-03" db="EMBL/GenBank/DDBJ databases">
        <title>The genome assembly and annotation of the cricket Gryllus longicercus Weissman &amp; Gray.</title>
        <authorList>
            <person name="Szrajer S."/>
            <person name="Gray D."/>
            <person name="Ylla G."/>
        </authorList>
    </citation>
    <scope>NUCLEOTIDE SEQUENCE [LARGE SCALE GENOMIC DNA]</scope>
    <source>
        <strain evidence="4">DAG 2021-001</strain>
        <tissue evidence="4">Whole body minus gut</tissue>
    </source>
</reference>
<feature type="region of interest" description="Disordered" evidence="2">
    <location>
        <begin position="1"/>
        <end position="276"/>
    </location>
</feature>
<evidence type="ECO:0000259" key="3">
    <source>
        <dbReference type="Pfam" id="PF06047"/>
    </source>
</evidence>
<feature type="compositionally biased region" description="Low complexity" evidence="2">
    <location>
        <begin position="29"/>
        <end position="39"/>
    </location>
</feature>
<name>A0AAN9VAU5_9ORTH</name>
<evidence type="ECO:0000313" key="5">
    <source>
        <dbReference type="Proteomes" id="UP001378592"/>
    </source>
</evidence>